<gene>
    <name evidence="4" type="primary">LOC111025137</name>
</gene>
<dbReference type="PANTHER" id="PTHR46444">
    <property type="entry name" value="DCD (DEVELOPMENT AND CELL DEATH) DOMAIN PROTEIN-RELATED"/>
    <property type="match status" value="1"/>
</dbReference>
<protein>
    <submittedName>
        <fullName evidence="4">Uncharacterized protein LOC111025137</fullName>
    </submittedName>
</protein>
<feature type="domain" description="DCD" evidence="2">
    <location>
        <begin position="83"/>
        <end position="210"/>
    </location>
</feature>
<feature type="compositionally biased region" description="Basic and acidic residues" evidence="1">
    <location>
        <begin position="71"/>
        <end position="83"/>
    </location>
</feature>
<dbReference type="Pfam" id="PF10539">
    <property type="entry name" value="Dev_Cell_Death"/>
    <property type="match status" value="1"/>
</dbReference>
<dbReference type="PANTHER" id="PTHR46444:SF19">
    <property type="entry name" value="OS02G0745600 PROTEIN"/>
    <property type="match status" value="1"/>
</dbReference>
<dbReference type="InterPro" id="IPR013989">
    <property type="entry name" value="Dev_and_cell_death_domain"/>
</dbReference>
<dbReference type="KEGG" id="mcha:111025137"/>
<feature type="region of interest" description="Disordered" evidence="1">
    <location>
        <begin position="423"/>
        <end position="454"/>
    </location>
</feature>
<organism evidence="3 4">
    <name type="scientific">Momordica charantia</name>
    <name type="common">Bitter gourd</name>
    <name type="synonym">Balsam pear</name>
    <dbReference type="NCBI Taxonomy" id="3673"/>
    <lineage>
        <taxon>Eukaryota</taxon>
        <taxon>Viridiplantae</taxon>
        <taxon>Streptophyta</taxon>
        <taxon>Embryophyta</taxon>
        <taxon>Tracheophyta</taxon>
        <taxon>Spermatophyta</taxon>
        <taxon>Magnoliopsida</taxon>
        <taxon>eudicotyledons</taxon>
        <taxon>Gunneridae</taxon>
        <taxon>Pentapetalae</taxon>
        <taxon>rosids</taxon>
        <taxon>fabids</taxon>
        <taxon>Cucurbitales</taxon>
        <taxon>Cucurbitaceae</taxon>
        <taxon>Momordiceae</taxon>
        <taxon>Momordica</taxon>
    </lineage>
</organism>
<dbReference type="GeneID" id="111025137"/>
<dbReference type="AlphaFoldDB" id="A0A6J1E036"/>
<sequence length="476" mass="53694">MAKRRGKASKGKEQPSNSSISNKGVKKIIKKKKKSKKTNETSNSKVVHSTSKRDLVSAPHASVTPSILLGNDRENQNEKEGKNHSSGFIFMCNGRTKPECYEYRVFGLPKGKIDVVKNINHNTKLFLFDTDAKLLYGIYQATSKGALDLEPTAFNGKFQAQVKFKIFKECLPLPESAFRRAIKDNYEGGPKFRQELSSTQVKSLVSLFRPIAKKPSAKKAHARPNVAVQPSFRPTRTKEVVKSYLPEYSLSGVHYPPMLETRSHHAVHHEQYDPFEPGIHVSHSQMQPRLVRIDAPPRHVEPYHPEQTHEAYFHGKSFIHPQDSYESIRNTVETNLGGHPFMYGRQYTSQLLVDQDVPRVDYTPGYYRRRLSPTITHIPPLSQAGSSAHYSQNRLPSPYRPQNRLPSPHRPYYSAEISQMNRLPLPSPHLSQDRGRGYVDVSLPQGGPGSGKVSYGDANLSISSYYSSAAARLSYR</sequence>
<evidence type="ECO:0000256" key="1">
    <source>
        <dbReference type="SAM" id="MobiDB-lite"/>
    </source>
</evidence>
<reference evidence="4" key="1">
    <citation type="submission" date="2025-08" db="UniProtKB">
        <authorList>
            <consortium name="RefSeq"/>
        </authorList>
    </citation>
    <scope>IDENTIFICATION</scope>
    <source>
        <strain evidence="4">OHB3-1</strain>
    </source>
</reference>
<evidence type="ECO:0000313" key="4">
    <source>
        <dbReference type="RefSeq" id="XP_022158674.1"/>
    </source>
</evidence>
<evidence type="ECO:0000313" key="3">
    <source>
        <dbReference type="Proteomes" id="UP000504603"/>
    </source>
</evidence>
<dbReference type="RefSeq" id="XP_022158674.1">
    <property type="nucleotide sequence ID" value="XM_022302982.1"/>
</dbReference>
<feature type="region of interest" description="Disordered" evidence="1">
    <location>
        <begin position="1"/>
        <end position="59"/>
    </location>
</feature>
<dbReference type="Proteomes" id="UP000504603">
    <property type="component" value="Unplaced"/>
</dbReference>
<feature type="region of interest" description="Disordered" evidence="1">
    <location>
        <begin position="376"/>
        <end position="411"/>
    </location>
</feature>
<feature type="compositionally biased region" description="Polar residues" evidence="1">
    <location>
        <begin position="383"/>
        <end position="395"/>
    </location>
</feature>
<dbReference type="PROSITE" id="PS51222">
    <property type="entry name" value="DCD"/>
    <property type="match status" value="1"/>
</dbReference>
<dbReference type="SMART" id="SM00767">
    <property type="entry name" value="DCD"/>
    <property type="match status" value="1"/>
</dbReference>
<name>A0A6J1E036_MOMCH</name>
<dbReference type="OrthoDB" id="1920894at2759"/>
<accession>A0A6J1E036</accession>
<proteinExistence type="predicted"/>
<evidence type="ECO:0000259" key="2">
    <source>
        <dbReference type="PROSITE" id="PS51222"/>
    </source>
</evidence>
<feature type="region of interest" description="Disordered" evidence="1">
    <location>
        <begin position="65"/>
        <end position="84"/>
    </location>
</feature>
<feature type="compositionally biased region" description="Basic residues" evidence="1">
    <location>
        <begin position="24"/>
        <end position="36"/>
    </location>
</feature>
<keyword evidence="3" id="KW-1185">Reference proteome</keyword>